<dbReference type="AlphaFoldDB" id="A0A4R1S8K7"/>
<keyword evidence="4" id="KW-1185">Reference proteome</keyword>
<protein>
    <submittedName>
        <fullName evidence="3">Putative transcriptional regulator YheO</fullName>
    </submittedName>
</protein>
<accession>A0A4R1S8K7</accession>
<feature type="domain" description="YheO-like" evidence="1">
    <location>
        <begin position="1"/>
        <end position="108"/>
    </location>
</feature>
<reference evidence="3 4" key="1">
    <citation type="submission" date="2019-03" db="EMBL/GenBank/DDBJ databases">
        <title>Genomic Encyclopedia of Type Strains, Phase IV (KMG-IV): sequencing the most valuable type-strain genomes for metagenomic binning, comparative biology and taxonomic classification.</title>
        <authorList>
            <person name="Goeker M."/>
        </authorList>
    </citation>
    <scope>NUCLEOTIDE SEQUENCE [LARGE SCALE GENOMIC DNA]</scope>
    <source>
        <strain evidence="3 4">LX-B</strain>
    </source>
</reference>
<dbReference type="InterPro" id="IPR039446">
    <property type="entry name" value="DauR-like"/>
</dbReference>
<evidence type="ECO:0000259" key="2">
    <source>
        <dbReference type="Pfam" id="PF13309"/>
    </source>
</evidence>
<evidence type="ECO:0000259" key="1">
    <source>
        <dbReference type="Pfam" id="PF08348"/>
    </source>
</evidence>
<name>A0A4R1S8K7_HYDET</name>
<feature type="domain" description="Transcriptional regulator DauR-like HTH" evidence="2">
    <location>
        <begin position="140"/>
        <end position="198"/>
    </location>
</feature>
<evidence type="ECO:0000313" key="3">
    <source>
        <dbReference type="EMBL" id="TCL75240.1"/>
    </source>
</evidence>
<comment type="caution">
    <text evidence="3">The sequence shown here is derived from an EMBL/GenBank/DDBJ whole genome shotgun (WGS) entry which is preliminary data.</text>
</comment>
<proteinExistence type="predicted"/>
<sequence length="203" mass="22614">MVDFLAEVLGDDAEIVLHDMSDINNSVVAIRNSHVSGREIGAPATNLVLKILKDHKYGDTNYITNYQGVSGSGKNLRSSTYFIKDDQRRIVGMLCINIDFEKLAQFRNYLDNLIGFAPDSNAEKTVERFSASVSELALESIETVITNFGISPERMSQDEKIEIIKELNNSGVFLLKGSIGEVASQLKVSEATIYRYLNKVKKE</sequence>
<gene>
    <name evidence="3" type="ORF">EDC14_1003172</name>
</gene>
<dbReference type="PANTHER" id="PTHR35568:SF1">
    <property type="entry name" value="TRANSCRIPTIONAL REGULATOR DAUR"/>
    <property type="match status" value="1"/>
</dbReference>
<organism evidence="3 4">
    <name type="scientific">Hydrogenispora ethanolica</name>
    <dbReference type="NCBI Taxonomy" id="1082276"/>
    <lineage>
        <taxon>Bacteria</taxon>
        <taxon>Bacillati</taxon>
        <taxon>Bacillota</taxon>
        <taxon>Hydrogenispora</taxon>
    </lineage>
</organism>
<dbReference type="Proteomes" id="UP000295008">
    <property type="component" value="Unassembled WGS sequence"/>
</dbReference>
<dbReference type="PANTHER" id="PTHR35568">
    <property type="entry name" value="TRANSCRIPTIONAL REGULATOR DAUR"/>
    <property type="match status" value="1"/>
</dbReference>
<evidence type="ECO:0000313" key="4">
    <source>
        <dbReference type="Proteomes" id="UP000295008"/>
    </source>
</evidence>
<dbReference type="Pfam" id="PF13309">
    <property type="entry name" value="HTH_22"/>
    <property type="match status" value="1"/>
</dbReference>
<dbReference type="InterPro" id="IPR039445">
    <property type="entry name" value="DauR-like_HTH"/>
</dbReference>
<dbReference type="InterPro" id="IPR013559">
    <property type="entry name" value="YheO"/>
</dbReference>
<dbReference type="EMBL" id="SLUN01000003">
    <property type="protein sequence ID" value="TCL75240.1"/>
    <property type="molecule type" value="Genomic_DNA"/>
</dbReference>
<dbReference type="Pfam" id="PF08348">
    <property type="entry name" value="PAS_6"/>
    <property type="match status" value="1"/>
</dbReference>